<accession>A0ABP1F9N1</accession>
<comment type="catalytic activity">
    <reaction evidence="1">
        <text>ATP + protein L-histidine = ADP + protein N-phospho-L-histidine.</text>
        <dbReference type="EC" id="2.7.13.3"/>
    </reaction>
</comment>
<keyword evidence="3 6" id="KW-0597">Phosphoprotein</keyword>
<dbReference type="PROSITE" id="PS50109">
    <property type="entry name" value="HIS_KIN"/>
    <property type="match status" value="1"/>
</dbReference>
<feature type="domain" description="Histidine kinase" evidence="8">
    <location>
        <begin position="330"/>
        <end position="549"/>
    </location>
</feature>
<evidence type="ECO:0000313" key="10">
    <source>
        <dbReference type="EMBL" id="CAL2106471.1"/>
    </source>
</evidence>
<feature type="transmembrane region" description="Helical" evidence="7">
    <location>
        <begin position="277"/>
        <end position="297"/>
    </location>
</feature>
<dbReference type="Proteomes" id="UP001497602">
    <property type="component" value="Unassembled WGS sequence"/>
</dbReference>
<evidence type="ECO:0000256" key="5">
    <source>
        <dbReference type="ARBA" id="ARBA00022777"/>
    </source>
</evidence>
<dbReference type="SUPFAM" id="SSF55874">
    <property type="entry name" value="ATPase domain of HSP90 chaperone/DNA topoisomerase II/histidine kinase"/>
    <property type="match status" value="1"/>
</dbReference>
<feature type="domain" description="Response regulatory" evidence="9">
    <location>
        <begin position="570"/>
        <end position="685"/>
    </location>
</feature>
<name>A0ABP1F9N1_9FLAO</name>
<dbReference type="Pfam" id="PF00072">
    <property type="entry name" value="Response_reg"/>
    <property type="match status" value="1"/>
</dbReference>
<keyword evidence="7" id="KW-0472">Membrane</keyword>
<keyword evidence="11" id="KW-1185">Reference proteome</keyword>
<sequence>MKVSKNKIAFKVLFGYTILGVLAIISGLLIFAEVKRFVKVHEERVLDDERIIHTGSLIASIYENENLGRAAIQLNSRRKFNEYVVENKKILLNIDSLSLSIKDSLQKNILDTIRLVLINKRKNIKSLKKLTRWNASEKSINEAINKLSSINSLFDKISIKNLVENSQFLDYKTRNELEEYFRLVNKFNDVEKSTRSKDEKQIDSLVSVSKNILQKAKIDNTNKKRSLLLKERELIENDLTISKKLREIISVLENNVVTYTNRMHLQRRRILNRSKNIIFLGSGFSFIIVVFFSFIILNDFWKSQHFRVELENANEKTSSLLKSREQLISMVGHDLRTPLSTVIGYSELLQNATVNTKEKNYITHIQNASVYMRRLVGDLLELSKLENGEISIESVPFDLEKLLNEVVVKAKDLISNKPITIVFIHDKTINTNIISDPFRLKQILYNLVTNACKFTEKGTVTLKSNLVNTKEGKKLKIEVIDTGVGISESEQKRVFKAFTQVGTNIDGEKGFGLGLTISNILARLLGGALTLKSSLGKGSSFILSIPVNLSNRSLKEKRRSNVESVTYNLRAIVVEDDIVMGKLLKQLLNSLGIEVFLFSNAQAALESISGILYDFVLTDIQLPRMNGVHFMEVLKKEDFYNGQPVIAMTGRASLVKSEYIKNGFSEVLFKPFHPDELEQIIQHFFYEIIKMKGEKLNGYKAKGFDISSLETFLNYDELAVKNTLTLFLKDSKNNFLKLEKAKNNNDLSNFKAINHKMLPMFRQLNVIKIVLFMEKFEIAKKVNDSLFLDFKKELDIFIFELESYLS</sequence>
<dbReference type="EMBL" id="CAXJRC010000014">
    <property type="protein sequence ID" value="CAL2106471.1"/>
    <property type="molecule type" value="Genomic_DNA"/>
</dbReference>
<dbReference type="SMART" id="SM00448">
    <property type="entry name" value="REC"/>
    <property type="match status" value="1"/>
</dbReference>
<dbReference type="SMART" id="SM00388">
    <property type="entry name" value="HisKA"/>
    <property type="match status" value="1"/>
</dbReference>
<dbReference type="CDD" id="cd00082">
    <property type="entry name" value="HisKA"/>
    <property type="match status" value="1"/>
</dbReference>
<dbReference type="CDD" id="cd17546">
    <property type="entry name" value="REC_hyHK_CKI1_RcsC-like"/>
    <property type="match status" value="1"/>
</dbReference>
<keyword evidence="7" id="KW-1133">Transmembrane helix</keyword>
<dbReference type="InterPro" id="IPR004358">
    <property type="entry name" value="Sig_transdc_His_kin-like_C"/>
</dbReference>
<dbReference type="InterPro" id="IPR011006">
    <property type="entry name" value="CheY-like_superfamily"/>
</dbReference>
<evidence type="ECO:0000313" key="11">
    <source>
        <dbReference type="Proteomes" id="UP001497602"/>
    </source>
</evidence>
<dbReference type="Gene3D" id="3.40.50.2300">
    <property type="match status" value="1"/>
</dbReference>
<dbReference type="EC" id="2.7.13.3" evidence="2"/>
<dbReference type="InterPro" id="IPR001789">
    <property type="entry name" value="Sig_transdc_resp-reg_receiver"/>
</dbReference>
<dbReference type="SUPFAM" id="SSF47384">
    <property type="entry name" value="Homodimeric domain of signal transducing histidine kinase"/>
    <property type="match status" value="1"/>
</dbReference>
<gene>
    <name evidence="10" type="ORF">T190115A13A_220048</name>
</gene>
<organism evidence="10 11">
    <name type="scientific">Tenacibaculum vairaonense</name>
    <dbReference type="NCBI Taxonomy" id="3137860"/>
    <lineage>
        <taxon>Bacteria</taxon>
        <taxon>Pseudomonadati</taxon>
        <taxon>Bacteroidota</taxon>
        <taxon>Flavobacteriia</taxon>
        <taxon>Flavobacteriales</taxon>
        <taxon>Flavobacteriaceae</taxon>
        <taxon>Tenacibaculum</taxon>
    </lineage>
</organism>
<evidence type="ECO:0000256" key="7">
    <source>
        <dbReference type="SAM" id="Phobius"/>
    </source>
</evidence>
<dbReference type="InterPro" id="IPR036641">
    <property type="entry name" value="HPT_dom_sf"/>
</dbReference>
<evidence type="ECO:0000256" key="1">
    <source>
        <dbReference type="ARBA" id="ARBA00000085"/>
    </source>
</evidence>
<dbReference type="InterPro" id="IPR003594">
    <property type="entry name" value="HATPase_dom"/>
</dbReference>
<dbReference type="PANTHER" id="PTHR43047:SF64">
    <property type="entry name" value="HISTIDINE KINASE CONTAINING CHEY-HOMOLOGOUS RECEIVER DOMAIN AND PAS DOMAIN-RELATED"/>
    <property type="match status" value="1"/>
</dbReference>
<dbReference type="InterPro" id="IPR036890">
    <property type="entry name" value="HATPase_C_sf"/>
</dbReference>
<feature type="transmembrane region" description="Helical" evidence="7">
    <location>
        <begin position="12"/>
        <end position="32"/>
    </location>
</feature>
<dbReference type="PROSITE" id="PS50110">
    <property type="entry name" value="RESPONSE_REGULATORY"/>
    <property type="match status" value="1"/>
</dbReference>
<evidence type="ECO:0000259" key="9">
    <source>
        <dbReference type="PROSITE" id="PS50110"/>
    </source>
</evidence>
<dbReference type="SMART" id="SM00387">
    <property type="entry name" value="HATPase_c"/>
    <property type="match status" value="1"/>
</dbReference>
<dbReference type="InterPro" id="IPR005467">
    <property type="entry name" value="His_kinase_dom"/>
</dbReference>
<dbReference type="PANTHER" id="PTHR43047">
    <property type="entry name" value="TWO-COMPONENT HISTIDINE PROTEIN KINASE"/>
    <property type="match status" value="1"/>
</dbReference>
<comment type="caution">
    <text evidence="10">The sequence shown here is derived from an EMBL/GenBank/DDBJ whole genome shotgun (WGS) entry which is preliminary data.</text>
</comment>
<evidence type="ECO:0000256" key="2">
    <source>
        <dbReference type="ARBA" id="ARBA00012438"/>
    </source>
</evidence>
<protein>
    <recommendedName>
        <fullName evidence="2">histidine kinase</fullName>
        <ecNumber evidence="2">2.7.13.3</ecNumber>
    </recommendedName>
</protein>
<dbReference type="InterPro" id="IPR036097">
    <property type="entry name" value="HisK_dim/P_sf"/>
</dbReference>
<dbReference type="SUPFAM" id="SSF47226">
    <property type="entry name" value="Histidine-containing phosphotransfer domain, HPT domain"/>
    <property type="match status" value="1"/>
</dbReference>
<dbReference type="GO" id="GO:0016301">
    <property type="term" value="F:kinase activity"/>
    <property type="evidence" value="ECO:0007669"/>
    <property type="project" value="UniProtKB-KW"/>
</dbReference>
<evidence type="ECO:0000256" key="6">
    <source>
        <dbReference type="PROSITE-ProRule" id="PRU00169"/>
    </source>
</evidence>
<keyword evidence="5 10" id="KW-0418">Kinase</keyword>
<dbReference type="Pfam" id="PF00512">
    <property type="entry name" value="HisKA"/>
    <property type="match status" value="1"/>
</dbReference>
<evidence type="ECO:0000259" key="8">
    <source>
        <dbReference type="PROSITE" id="PS50109"/>
    </source>
</evidence>
<reference evidence="10 11" key="1">
    <citation type="submission" date="2024-05" db="EMBL/GenBank/DDBJ databases">
        <authorList>
            <person name="Duchaud E."/>
        </authorList>
    </citation>
    <scope>NUCLEOTIDE SEQUENCE [LARGE SCALE GENOMIC DNA]</scope>
    <source>
        <strain evidence="10">Ena-SAMPLE-TAB-13-05-2024-13:56:06:370-140305</strain>
    </source>
</reference>
<keyword evidence="4" id="KW-0808">Transferase</keyword>
<feature type="modified residue" description="4-aspartylphosphate" evidence="6">
    <location>
        <position position="619"/>
    </location>
</feature>
<dbReference type="RefSeq" id="WP_348738243.1">
    <property type="nucleotide sequence ID" value="NZ_CAXJRC010000014.1"/>
</dbReference>
<keyword evidence="7" id="KW-0812">Transmembrane</keyword>
<dbReference type="Pfam" id="PF02518">
    <property type="entry name" value="HATPase_c"/>
    <property type="match status" value="1"/>
</dbReference>
<dbReference type="Gene3D" id="1.10.287.130">
    <property type="match status" value="1"/>
</dbReference>
<evidence type="ECO:0000256" key="3">
    <source>
        <dbReference type="ARBA" id="ARBA00022553"/>
    </source>
</evidence>
<proteinExistence type="predicted"/>
<dbReference type="InterPro" id="IPR003661">
    <property type="entry name" value="HisK_dim/P_dom"/>
</dbReference>
<dbReference type="PRINTS" id="PR00344">
    <property type="entry name" value="BCTRLSENSOR"/>
</dbReference>
<evidence type="ECO:0000256" key="4">
    <source>
        <dbReference type="ARBA" id="ARBA00022679"/>
    </source>
</evidence>
<dbReference type="SUPFAM" id="SSF52172">
    <property type="entry name" value="CheY-like"/>
    <property type="match status" value="1"/>
</dbReference>
<dbReference type="Gene3D" id="3.30.565.10">
    <property type="entry name" value="Histidine kinase-like ATPase, C-terminal domain"/>
    <property type="match status" value="1"/>
</dbReference>